<reference evidence="7" key="1">
    <citation type="journal article" date="2014" name="Int. J. Syst. Evol. Microbiol.">
        <title>Complete genome sequence of Corynebacterium casei LMG S-19264T (=DSM 44701T), isolated from a smear-ripened cheese.</title>
        <authorList>
            <consortium name="US DOE Joint Genome Institute (JGI-PGF)"/>
            <person name="Walter F."/>
            <person name="Albersmeier A."/>
            <person name="Kalinowski J."/>
            <person name="Ruckert C."/>
        </authorList>
    </citation>
    <scope>NUCLEOTIDE SEQUENCE</scope>
    <source>
        <strain evidence="7">CGMCC 1.15958</strain>
    </source>
</reference>
<comment type="subcellular location">
    <subcellularLocation>
        <location evidence="1">Membrane</location>
    </subcellularLocation>
</comment>
<dbReference type="GO" id="GO:0005506">
    <property type="term" value="F:iron ion binding"/>
    <property type="evidence" value="ECO:0007669"/>
    <property type="project" value="InterPro"/>
</dbReference>
<dbReference type="InterPro" id="IPR006694">
    <property type="entry name" value="Fatty_acid_hydroxylase"/>
</dbReference>
<keyword evidence="3 5" id="KW-1133">Transmembrane helix</keyword>
<evidence type="ECO:0000256" key="1">
    <source>
        <dbReference type="ARBA" id="ARBA00004370"/>
    </source>
</evidence>
<comment type="caution">
    <text evidence="7">The sequence shown here is derived from an EMBL/GenBank/DDBJ whole genome shotgun (WGS) entry which is preliminary data.</text>
</comment>
<evidence type="ECO:0000313" key="8">
    <source>
        <dbReference type="Proteomes" id="UP000609064"/>
    </source>
</evidence>
<gene>
    <name evidence="7" type="ORF">GCM10011514_36360</name>
</gene>
<dbReference type="InterPro" id="IPR050307">
    <property type="entry name" value="Sterol_Desaturase_Related"/>
</dbReference>
<feature type="transmembrane region" description="Helical" evidence="5">
    <location>
        <begin position="81"/>
        <end position="99"/>
    </location>
</feature>
<evidence type="ECO:0000256" key="2">
    <source>
        <dbReference type="ARBA" id="ARBA00022692"/>
    </source>
</evidence>
<reference evidence="7" key="2">
    <citation type="submission" date="2020-09" db="EMBL/GenBank/DDBJ databases">
        <authorList>
            <person name="Sun Q."/>
            <person name="Zhou Y."/>
        </authorList>
    </citation>
    <scope>NUCLEOTIDE SEQUENCE</scope>
    <source>
        <strain evidence="7">CGMCC 1.15958</strain>
    </source>
</reference>
<feature type="transmembrane region" description="Helical" evidence="5">
    <location>
        <begin position="132"/>
        <end position="152"/>
    </location>
</feature>
<dbReference type="RefSeq" id="WP_188768013.1">
    <property type="nucleotide sequence ID" value="NZ_BMKK01000007.1"/>
</dbReference>
<dbReference type="Pfam" id="PF04116">
    <property type="entry name" value="FA_hydroxylase"/>
    <property type="match status" value="1"/>
</dbReference>
<accession>A0A916YZ99</accession>
<evidence type="ECO:0000259" key="6">
    <source>
        <dbReference type="Pfam" id="PF04116"/>
    </source>
</evidence>
<dbReference type="GO" id="GO:0016020">
    <property type="term" value="C:membrane"/>
    <property type="evidence" value="ECO:0007669"/>
    <property type="project" value="UniProtKB-SubCell"/>
</dbReference>
<organism evidence="7 8">
    <name type="scientific">Emticicia aquatilis</name>
    <dbReference type="NCBI Taxonomy" id="1537369"/>
    <lineage>
        <taxon>Bacteria</taxon>
        <taxon>Pseudomonadati</taxon>
        <taxon>Bacteroidota</taxon>
        <taxon>Cytophagia</taxon>
        <taxon>Cytophagales</taxon>
        <taxon>Leadbetterellaceae</taxon>
        <taxon>Emticicia</taxon>
    </lineage>
</organism>
<keyword evidence="8" id="KW-1185">Reference proteome</keyword>
<evidence type="ECO:0000256" key="3">
    <source>
        <dbReference type="ARBA" id="ARBA00022989"/>
    </source>
</evidence>
<feature type="transmembrane region" description="Helical" evidence="5">
    <location>
        <begin position="6"/>
        <end position="29"/>
    </location>
</feature>
<dbReference type="PANTHER" id="PTHR11863">
    <property type="entry name" value="STEROL DESATURASE"/>
    <property type="match status" value="1"/>
</dbReference>
<keyword evidence="2 5" id="KW-0812">Transmembrane</keyword>
<feature type="transmembrane region" description="Helical" evidence="5">
    <location>
        <begin position="41"/>
        <end position="69"/>
    </location>
</feature>
<dbReference type="AlphaFoldDB" id="A0A916YZ99"/>
<dbReference type="GO" id="GO:0008610">
    <property type="term" value="P:lipid biosynthetic process"/>
    <property type="evidence" value="ECO:0007669"/>
    <property type="project" value="InterPro"/>
</dbReference>
<proteinExistence type="predicted"/>
<keyword evidence="4 5" id="KW-0472">Membrane</keyword>
<dbReference type="Proteomes" id="UP000609064">
    <property type="component" value="Unassembled WGS sequence"/>
</dbReference>
<evidence type="ECO:0000313" key="7">
    <source>
        <dbReference type="EMBL" id="GGD68957.1"/>
    </source>
</evidence>
<name>A0A916YZ99_9BACT</name>
<dbReference type="EMBL" id="BMKK01000007">
    <property type="protein sequence ID" value="GGD68957.1"/>
    <property type="molecule type" value="Genomic_DNA"/>
</dbReference>
<evidence type="ECO:0000256" key="5">
    <source>
        <dbReference type="SAM" id="Phobius"/>
    </source>
</evidence>
<evidence type="ECO:0000256" key="4">
    <source>
        <dbReference type="ARBA" id="ARBA00023136"/>
    </source>
</evidence>
<dbReference type="GO" id="GO:0016491">
    <property type="term" value="F:oxidoreductase activity"/>
    <property type="evidence" value="ECO:0007669"/>
    <property type="project" value="InterPro"/>
</dbReference>
<sequence>MKFTDSLIYYEILVLLIVFSIVEFITGVFKSGKWTKNEWHITVAGLLMSSVITRPVSFIFSTFILQYFFKDYANYFESTPFWLGLIIVTVLEDFTQYWWHRAAHTYEWLWKGHRVHHSAPEMSVFLSGRNSWVYLLIFPSRIVSATLIFLGFGQAFLVGYFLKILIGIAAHSPFAWDKPLYKIKWLHPIMWVVERVISTPATHHAHHAAHDKDGIGVINGNYGNMFFIWDVLFGTAHITRQFPEQYGLEDYYEEPWYVQLGYPIFKAKDQRSEMSR</sequence>
<protein>
    <recommendedName>
        <fullName evidence="6">Fatty acid hydroxylase domain-containing protein</fullName>
    </recommendedName>
</protein>
<feature type="domain" description="Fatty acid hydroxylase" evidence="6">
    <location>
        <begin position="86"/>
        <end position="235"/>
    </location>
</feature>